<protein>
    <recommendedName>
        <fullName evidence="2">NADPH-dependent FMN reductase-like domain-containing protein</fullName>
    </recommendedName>
</protein>
<name>A0ABX2ZY07_9BACI</name>
<reference evidence="3 4" key="1">
    <citation type="submission" date="2016-07" db="EMBL/GenBank/DDBJ databases">
        <authorList>
            <person name="Townsley L."/>
            <person name="Shank E.A."/>
        </authorList>
    </citation>
    <scope>NUCLEOTIDE SEQUENCE [LARGE SCALE GENOMIC DNA]</scope>
    <source>
        <strain evidence="3 4">CH01</strain>
    </source>
</reference>
<dbReference type="RefSeq" id="WP_069032587.1">
    <property type="nucleotide sequence ID" value="NZ_MDKC01000002.1"/>
</dbReference>
<accession>A0ABX2ZY07</accession>
<sequence length="183" mass="20012">MNIVVVNGSPRANGRTRFLAKQIADSNNFTNLDLAFEQVPLYNGEAEQKEIEAVKAIRELLVKADGIVICTPEYNNAMSGALKNLVELLGSEPFKKKPISLLAVAGGGKGGINALNSMRTVIRGVYGNALPKQLVLDPVDFENDTVVKPEAFAKVAEVIDELKEYVQKEILYKEYIESNSVSK</sequence>
<dbReference type="EMBL" id="MDKC01000002">
    <property type="protein sequence ID" value="ODG93535.1"/>
    <property type="molecule type" value="Genomic_DNA"/>
</dbReference>
<dbReference type="InterPro" id="IPR029039">
    <property type="entry name" value="Flavoprotein-like_sf"/>
</dbReference>
<dbReference type="Gene3D" id="3.40.50.360">
    <property type="match status" value="1"/>
</dbReference>
<evidence type="ECO:0000259" key="2">
    <source>
        <dbReference type="Pfam" id="PF03358"/>
    </source>
</evidence>
<dbReference type="InterPro" id="IPR050712">
    <property type="entry name" value="NAD(P)H-dep_reductase"/>
</dbReference>
<dbReference type="PANTHER" id="PTHR30543">
    <property type="entry name" value="CHROMATE REDUCTASE"/>
    <property type="match status" value="1"/>
</dbReference>
<evidence type="ECO:0000313" key="3">
    <source>
        <dbReference type="EMBL" id="ODG93535.1"/>
    </source>
</evidence>
<gene>
    <name evidence="3" type="ORF">BED47_04435</name>
</gene>
<dbReference type="Proteomes" id="UP000094580">
    <property type="component" value="Unassembled WGS sequence"/>
</dbReference>
<dbReference type="InterPro" id="IPR005025">
    <property type="entry name" value="FMN_Rdtase-like_dom"/>
</dbReference>
<keyword evidence="4" id="KW-1185">Reference proteome</keyword>
<dbReference type="SUPFAM" id="SSF52218">
    <property type="entry name" value="Flavoproteins"/>
    <property type="match status" value="1"/>
</dbReference>
<comment type="caution">
    <text evidence="3">The sequence shown here is derived from an EMBL/GenBank/DDBJ whole genome shotgun (WGS) entry which is preliminary data.</text>
</comment>
<feature type="domain" description="NADPH-dependent FMN reductase-like" evidence="2">
    <location>
        <begin position="1"/>
        <end position="135"/>
    </location>
</feature>
<organism evidence="3 4">
    <name type="scientific">Gottfriedia luciferensis</name>
    <dbReference type="NCBI Taxonomy" id="178774"/>
    <lineage>
        <taxon>Bacteria</taxon>
        <taxon>Bacillati</taxon>
        <taxon>Bacillota</taxon>
        <taxon>Bacilli</taxon>
        <taxon>Bacillales</taxon>
        <taxon>Bacillaceae</taxon>
        <taxon>Gottfriedia</taxon>
    </lineage>
</organism>
<proteinExistence type="inferred from homology"/>
<evidence type="ECO:0000256" key="1">
    <source>
        <dbReference type="ARBA" id="ARBA00009428"/>
    </source>
</evidence>
<dbReference type="Pfam" id="PF03358">
    <property type="entry name" value="FMN_red"/>
    <property type="match status" value="1"/>
</dbReference>
<comment type="similarity">
    <text evidence="1">Belongs to the azoreductase type 2 family.</text>
</comment>
<evidence type="ECO:0000313" key="4">
    <source>
        <dbReference type="Proteomes" id="UP000094580"/>
    </source>
</evidence>
<dbReference type="PANTHER" id="PTHR30543:SF21">
    <property type="entry name" value="NAD(P)H-DEPENDENT FMN REDUCTASE LOT6"/>
    <property type="match status" value="1"/>
</dbReference>